<dbReference type="InterPro" id="IPR004195">
    <property type="entry name" value="Head_decoration_D"/>
</dbReference>
<dbReference type="Proteomes" id="UP000054051">
    <property type="component" value="Unassembled WGS sequence"/>
</dbReference>
<dbReference type="eggNOG" id="ENOG5032ZUH">
    <property type="taxonomic scope" value="Bacteria"/>
</dbReference>
<gene>
    <name evidence="1" type="ORF">CAGGBEG34_640004</name>
</gene>
<dbReference type="Gene3D" id="2.40.300.10">
    <property type="entry name" value="Head decoration protein D"/>
    <property type="match status" value="1"/>
</dbReference>
<protein>
    <submittedName>
        <fullName evidence="1">Conserved phage-related protein</fullName>
    </submittedName>
</protein>
<evidence type="ECO:0000313" key="1">
    <source>
        <dbReference type="EMBL" id="CCD30253.1"/>
    </source>
</evidence>
<dbReference type="EMBL" id="CAFB01000085">
    <property type="protein sequence ID" value="CCD30253.1"/>
    <property type="molecule type" value="Genomic_DNA"/>
</dbReference>
<reference evidence="1 2" key="1">
    <citation type="submission" date="2011-08" db="EMBL/GenBank/DDBJ databases">
        <title>The genome of the obligate endobacterium of an arbuscular mycorrhizal fungus reveals an interphylum network of nutritional interactions.</title>
        <authorList>
            <person name="Ghignone S."/>
            <person name="Salvioli A."/>
            <person name="Anca I."/>
            <person name="Lumini E."/>
            <person name="Ortu G."/>
            <person name="Petiti L."/>
            <person name="Cruveiller S."/>
            <person name="Bianciotto V."/>
            <person name="Piffanelli P."/>
            <person name="Lanfranco L."/>
            <person name="Bonfante P."/>
        </authorList>
    </citation>
    <scope>NUCLEOTIDE SEQUENCE [LARGE SCALE GENOMIC DNA]</scope>
    <source>
        <strain evidence="1 2">BEG34</strain>
    </source>
</reference>
<comment type="caution">
    <text evidence="1">The sequence shown here is derived from an EMBL/GenBank/DDBJ whole genome shotgun (WGS) entry which is preliminary data.</text>
</comment>
<evidence type="ECO:0000313" key="2">
    <source>
        <dbReference type="Proteomes" id="UP000054051"/>
    </source>
</evidence>
<accession>G2JBU8</accession>
<dbReference type="AlphaFoldDB" id="G2JBU8"/>
<dbReference type="RefSeq" id="WP_006683300.1">
    <property type="nucleotide sequence ID" value="NZ_CAFB01000085.1"/>
</dbReference>
<dbReference type="Pfam" id="PF02924">
    <property type="entry name" value="HDPD"/>
    <property type="match status" value="1"/>
</dbReference>
<name>G2JBU8_9BURK</name>
<organism evidence="1 2">
    <name type="scientific">Candidatus Glomeribacter gigasporarum BEG34</name>
    <dbReference type="NCBI Taxonomy" id="1070319"/>
    <lineage>
        <taxon>Bacteria</taxon>
        <taxon>Pseudomonadati</taxon>
        <taxon>Pseudomonadota</taxon>
        <taxon>Betaproteobacteria</taxon>
        <taxon>Burkholderiales</taxon>
        <taxon>Burkholderiaceae</taxon>
        <taxon>Candidatus Glomeribacter</taxon>
    </lineage>
</organism>
<proteinExistence type="predicted"/>
<keyword evidence="2" id="KW-1185">Reference proteome</keyword>
<dbReference type="STRING" id="1070319.CAGGBEG34_640004"/>
<sequence>MTTSTMGGNPQRPGIWSDLYIPDQLIAGTLQLVTETITLAAGQLPRGALLGRREDGAYVLSKKTAKDGSQQPVAILADEADARNTPVSAGVYLMGEFNQDALYMPNETGWTIEEVKPLLRAVSIFLKCPVSATDPS</sequence>